<dbReference type="Gene3D" id="1.10.10.60">
    <property type="entry name" value="Homeodomain-like"/>
    <property type="match status" value="2"/>
</dbReference>
<dbReference type="AlphaFoldDB" id="A0A4D7AQN3"/>
<dbReference type="Proteomes" id="UP000298781">
    <property type="component" value="Chromosome"/>
</dbReference>
<dbReference type="EMBL" id="CP039690">
    <property type="protein sequence ID" value="QCI63289.1"/>
    <property type="molecule type" value="Genomic_DNA"/>
</dbReference>
<evidence type="ECO:0000256" key="1">
    <source>
        <dbReference type="ARBA" id="ARBA00023015"/>
    </source>
</evidence>
<feature type="domain" description="HTH araC/xylS-type" evidence="4">
    <location>
        <begin position="238"/>
        <end position="317"/>
    </location>
</feature>
<dbReference type="GO" id="GO:0043565">
    <property type="term" value="F:sequence-specific DNA binding"/>
    <property type="evidence" value="ECO:0007669"/>
    <property type="project" value="InterPro"/>
</dbReference>
<dbReference type="InterPro" id="IPR018060">
    <property type="entry name" value="HTH_AraC"/>
</dbReference>
<dbReference type="SMART" id="SM00342">
    <property type="entry name" value="HTH_ARAC"/>
    <property type="match status" value="1"/>
</dbReference>
<keyword evidence="1" id="KW-0805">Transcription regulation</keyword>
<dbReference type="InterPro" id="IPR018062">
    <property type="entry name" value="HTH_AraC-typ_CS"/>
</dbReference>
<name>A0A4D7AQN3_9HYPH</name>
<dbReference type="InterPro" id="IPR020449">
    <property type="entry name" value="Tscrpt_reg_AraC-type_HTH"/>
</dbReference>
<accession>A0A4D7AQN3</accession>
<keyword evidence="2" id="KW-0238">DNA-binding</keyword>
<protein>
    <submittedName>
        <fullName evidence="5">Helix-turn-helix domain-containing protein</fullName>
    </submittedName>
</protein>
<dbReference type="PRINTS" id="PR00032">
    <property type="entry name" value="HTHARAC"/>
</dbReference>
<dbReference type="SUPFAM" id="SSF51182">
    <property type="entry name" value="RmlC-like cupins"/>
    <property type="match status" value="1"/>
</dbReference>
<dbReference type="KEGG" id="pstg:E8M01_03000"/>
<evidence type="ECO:0000313" key="6">
    <source>
        <dbReference type="Proteomes" id="UP000298781"/>
    </source>
</evidence>
<dbReference type="InterPro" id="IPR050204">
    <property type="entry name" value="AraC_XylS_family_regulators"/>
</dbReference>
<dbReference type="PANTHER" id="PTHR46796">
    <property type="entry name" value="HTH-TYPE TRANSCRIPTIONAL ACTIVATOR RHAS-RELATED"/>
    <property type="match status" value="1"/>
</dbReference>
<keyword evidence="3" id="KW-0804">Transcription</keyword>
<gene>
    <name evidence="5" type="ORF">E8M01_03000</name>
</gene>
<evidence type="ECO:0000313" key="5">
    <source>
        <dbReference type="EMBL" id="QCI63289.1"/>
    </source>
</evidence>
<organism evidence="5 6">
    <name type="scientific">Phreatobacter stygius</name>
    <dbReference type="NCBI Taxonomy" id="1940610"/>
    <lineage>
        <taxon>Bacteria</taxon>
        <taxon>Pseudomonadati</taxon>
        <taxon>Pseudomonadota</taxon>
        <taxon>Alphaproteobacteria</taxon>
        <taxon>Hyphomicrobiales</taxon>
        <taxon>Phreatobacteraceae</taxon>
        <taxon>Phreatobacter</taxon>
    </lineage>
</organism>
<reference evidence="5 6" key="1">
    <citation type="submission" date="2019-04" db="EMBL/GenBank/DDBJ databases">
        <title>Phreatobacter aquaticus sp. nov.</title>
        <authorList>
            <person name="Choi A."/>
        </authorList>
    </citation>
    <scope>NUCLEOTIDE SEQUENCE [LARGE SCALE GENOMIC DNA]</scope>
    <source>
        <strain evidence="5 6">KCTC 52518</strain>
    </source>
</reference>
<dbReference type="PROSITE" id="PS01124">
    <property type="entry name" value="HTH_ARAC_FAMILY_2"/>
    <property type="match status" value="1"/>
</dbReference>
<dbReference type="InterPro" id="IPR011051">
    <property type="entry name" value="RmlC_Cupin_sf"/>
</dbReference>
<dbReference type="InterPro" id="IPR009057">
    <property type="entry name" value="Homeodomain-like_sf"/>
</dbReference>
<dbReference type="PROSITE" id="PS00041">
    <property type="entry name" value="HTH_ARAC_FAMILY_1"/>
    <property type="match status" value="1"/>
</dbReference>
<evidence type="ECO:0000256" key="3">
    <source>
        <dbReference type="ARBA" id="ARBA00023163"/>
    </source>
</evidence>
<proteinExistence type="predicted"/>
<keyword evidence="6" id="KW-1185">Reference proteome</keyword>
<dbReference type="OrthoDB" id="9806208at2"/>
<evidence type="ECO:0000259" key="4">
    <source>
        <dbReference type="PROSITE" id="PS01124"/>
    </source>
</evidence>
<sequence>MFSTWPATGSSRSGPTRSTDCWSISCAGSETARIALAGIALARIALDGQALEGLEEPPVLSQRTNRHSRTTPMPNNLRYDYAGDSRLLEGADWIGRRPGGLQLHYHEEAQVSVIWNGHRDYRIGAHLLRLHPGQLLIIPRLRPHHALPSLQGEVRSAEFYLAPDALPAVTRQVLEAFDYLIADAPELLETAPCDVIAFIAARMAEDRLLAGWCGPSASHLTADGHLLEAVARHDRVCEAAAALGFSREGFIRIFSRSFGMTPHAYRINDRLNLGRRLLRDGETISDTAYAAGFSDQSHFGRTFLRLFGATPGQFQAAHTT</sequence>
<dbReference type="SUPFAM" id="SSF46689">
    <property type="entry name" value="Homeodomain-like"/>
    <property type="match status" value="2"/>
</dbReference>
<dbReference type="Pfam" id="PF12833">
    <property type="entry name" value="HTH_18"/>
    <property type="match status" value="1"/>
</dbReference>
<evidence type="ECO:0000256" key="2">
    <source>
        <dbReference type="ARBA" id="ARBA00023125"/>
    </source>
</evidence>
<dbReference type="GO" id="GO:0003700">
    <property type="term" value="F:DNA-binding transcription factor activity"/>
    <property type="evidence" value="ECO:0007669"/>
    <property type="project" value="InterPro"/>
</dbReference>